<sequence>MTETTDADEERLRRALTLIGEEAGRGASGPPPRPVWWRTPGRITAALVTAAVVAAGVLAVGLGMDSGEDSADPGAAGQGQTRTEGIACSRFIAEGIVVRVREADTPGRIILTFDVQDRIKPAHGEDHVRLNLFDPAEVDPQDAFRPGEHILLMVQQRRDENPAVFRGEELDFQRSMIKRDLPEARRTECPPYWRENSTITPPPVPGDA</sequence>
<feature type="transmembrane region" description="Helical" evidence="2">
    <location>
        <begin position="43"/>
        <end position="64"/>
    </location>
</feature>
<keyword evidence="2" id="KW-1133">Transmembrane helix</keyword>
<comment type="caution">
    <text evidence="3">The sequence shown here is derived from an EMBL/GenBank/DDBJ whole genome shotgun (WGS) entry which is preliminary data.</text>
</comment>
<proteinExistence type="predicted"/>
<accession>A0ABT2JKX8</accession>
<evidence type="ECO:0000313" key="4">
    <source>
        <dbReference type="Proteomes" id="UP001156389"/>
    </source>
</evidence>
<evidence type="ECO:0000313" key="3">
    <source>
        <dbReference type="EMBL" id="MCT2588371.1"/>
    </source>
</evidence>
<organism evidence="3 4">
    <name type="scientific">Streptomyces gossypii</name>
    <dbReference type="NCBI Taxonomy" id="2883101"/>
    <lineage>
        <taxon>Bacteria</taxon>
        <taxon>Bacillati</taxon>
        <taxon>Actinomycetota</taxon>
        <taxon>Actinomycetes</taxon>
        <taxon>Kitasatosporales</taxon>
        <taxon>Streptomycetaceae</taxon>
        <taxon>Streptomyces</taxon>
    </lineage>
</organism>
<name>A0ABT2JKX8_9ACTN</name>
<evidence type="ECO:0000256" key="2">
    <source>
        <dbReference type="SAM" id="Phobius"/>
    </source>
</evidence>
<reference evidence="3 4" key="1">
    <citation type="submission" date="2021-10" db="EMBL/GenBank/DDBJ databases">
        <title>Streptomyces gossypii sp. nov., isolated from soil collected from cotton field.</title>
        <authorList>
            <person name="Ge X."/>
            <person name="Chen X."/>
            <person name="Liu W."/>
        </authorList>
    </citation>
    <scope>NUCLEOTIDE SEQUENCE [LARGE SCALE GENOMIC DNA]</scope>
    <source>
        <strain evidence="3 4">N2-109</strain>
    </source>
</reference>
<dbReference type="Proteomes" id="UP001156389">
    <property type="component" value="Unassembled WGS sequence"/>
</dbReference>
<keyword evidence="2" id="KW-0472">Membrane</keyword>
<gene>
    <name evidence="3" type="ORF">LHJ74_00140</name>
</gene>
<protein>
    <submittedName>
        <fullName evidence="3">Uncharacterized protein</fullName>
    </submittedName>
</protein>
<dbReference type="EMBL" id="JAJAGO010000001">
    <property type="protein sequence ID" value="MCT2588371.1"/>
    <property type="molecule type" value="Genomic_DNA"/>
</dbReference>
<keyword evidence="2" id="KW-0812">Transmembrane</keyword>
<dbReference type="RefSeq" id="WP_260215278.1">
    <property type="nucleotide sequence ID" value="NZ_JAJAGO010000001.1"/>
</dbReference>
<feature type="region of interest" description="Disordered" evidence="1">
    <location>
        <begin position="181"/>
        <end position="208"/>
    </location>
</feature>
<keyword evidence="4" id="KW-1185">Reference proteome</keyword>
<evidence type="ECO:0000256" key="1">
    <source>
        <dbReference type="SAM" id="MobiDB-lite"/>
    </source>
</evidence>